<dbReference type="EC" id="2.7.13.3" evidence="3"/>
<keyword evidence="9" id="KW-0808">Transferase</keyword>
<dbReference type="InterPro" id="IPR036890">
    <property type="entry name" value="HATPase_C_sf"/>
</dbReference>
<dbReference type="GO" id="GO:0005886">
    <property type="term" value="C:plasma membrane"/>
    <property type="evidence" value="ECO:0007669"/>
    <property type="project" value="UniProtKB-SubCell"/>
</dbReference>
<dbReference type="InterPro" id="IPR000014">
    <property type="entry name" value="PAS"/>
</dbReference>
<dbReference type="Gene3D" id="3.30.450.20">
    <property type="entry name" value="PAS domain"/>
    <property type="match status" value="1"/>
</dbReference>
<dbReference type="OrthoDB" id="9813151at2"/>
<evidence type="ECO:0000256" key="6">
    <source>
        <dbReference type="ARBA" id="ARBA00022475"/>
    </source>
</evidence>
<dbReference type="SMART" id="SM00388">
    <property type="entry name" value="HisKA"/>
    <property type="match status" value="1"/>
</dbReference>
<evidence type="ECO:0000256" key="15">
    <source>
        <dbReference type="ARBA" id="ARBA00023012"/>
    </source>
</evidence>
<evidence type="ECO:0000256" key="14">
    <source>
        <dbReference type="ARBA" id="ARBA00022989"/>
    </source>
</evidence>
<dbReference type="Pfam" id="PF02518">
    <property type="entry name" value="HATPase_c"/>
    <property type="match status" value="1"/>
</dbReference>
<dbReference type="Proteomes" id="UP000005380">
    <property type="component" value="Chromosome"/>
</dbReference>
<organism evidence="20 21">
    <name type="scientific">Thiomicrospira aerophila AL3</name>
    <dbReference type="NCBI Taxonomy" id="717772"/>
    <lineage>
        <taxon>Bacteria</taxon>
        <taxon>Pseudomonadati</taxon>
        <taxon>Pseudomonadota</taxon>
        <taxon>Gammaproteobacteria</taxon>
        <taxon>Thiotrichales</taxon>
        <taxon>Piscirickettsiaceae</taxon>
        <taxon>Thiomicrospira</taxon>
    </lineage>
</organism>
<evidence type="ECO:0000256" key="7">
    <source>
        <dbReference type="ARBA" id="ARBA00022553"/>
    </source>
</evidence>
<dbReference type="AlphaFoldDB" id="W0DQM7"/>
<evidence type="ECO:0000313" key="20">
    <source>
        <dbReference type="EMBL" id="AHF00752.1"/>
    </source>
</evidence>
<dbReference type="InterPro" id="IPR014310">
    <property type="entry name" value="Sig_transdc_His_kinase_PhoR"/>
</dbReference>
<dbReference type="GO" id="GO:0016036">
    <property type="term" value="P:cellular response to phosphate starvation"/>
    <property type="evidence" value="ECO:0007669"/>
    <property type="project" value="TreeGrafter"/>
</dbReference>
<accession>W0DQM7</accession>
<dbReference type="CDD" id="cd00082">
    <property type="entry name" value="HisKA"/>
    <property type="match status" value="1"/>
</dbReference>
<evidence type="ECO:0000256" key="10">
    <source>
        <dbReference type="ARBA" id="ARBA00022692"/>
    </source>
</evidence>
<keyword evidence="6" id="KW-1003">Cell membrane</keyword>
<dbReference type="PANTHER" id="PTHR45453:SF1">
    <property type="entry name" value="PHOSPHATE REGULON SENSOR PROTEIN PHOR"/>
    <property type="match status" value="1"/>
</dbReference>
<evidence type="ECO:0000256" key="2">
    <source>
        <dbReference type="ARBA" id="ARBA00004236"/>
    </source>
</evidence>
<keyword evidence="21" id="KW-1185">Reference proteome</keyword>
<dbReference type="InterPro" id="IPR003594">
    <property type="entry name" value="HATPase_dom"/>
</dbReference>
<evidence type="ECO:0000256" key="1">
    <source>
        <dbReference type="ARBA" id="ARBA00000085"/>
    </source>
</evidence>
<dbReference type="eggNOG" id="COG5002">
    <property type="taxonomic scope" value="Bacteria"/>
</dbReference>
<dbReference type="InterPro" id="IPR036097">
    <property type="entry name" value="HisK_dim/P_sf"/>
</dbReference>
<dbReference type="InterPro" id="IPR005467">
    <property type="entry name" value="His_kinase_dom"/>
</dbReference>
<evidence type="ECO:0000256" key="4">
    <source>
        <dbReference type="ARBA" id="ARBA00019665"/>
    </source>
</evidence>
<dbReference type="GO" id="GO:0005524">
    <property type="term" value="F:ATP binding"/>
    <property type="evidence" value="ECO:0007669"/>
    <property type="project" value="UniProtKB-KW"/>
</dbReference>
<dbReference type="CDD" id="cd00130">
    <property type="entry name" value="PAS"/>
    <property type="match status" value="1"/>
</dbReference>
<keyword evidence="8" id="KW-0592">Phosphate transport</keyword>
<dbReference type="Gene3D" id="3.30.565.10">
    <property type="entry name" value="Histidine kinase-like ATPase, C-terminal domain"/>
    <property type="match status" value="1"/>
</dbReference>
<evidence type="ECO:0000313" key="21">
    <source>
        <dbReference type="Proteomes" id="UP000005380"/>
    </source>
</evidence>
<dbReference type="PRINTS" id="PR00344">
    <property type="entry name" value="BCTRLSENSOR"/>
</dbReference>
<dbReference type="GO" id="GO:0004721">
    <property type="term" value="F:phosphoprotein phosphatase activity"/>
    <property type="evidence" value="ECO:0007669"/>
    <property type="project" value="InterPro"/>
</dbReference>
<evidence type="ECO:0000256" key="13">
    <source>
        <dbReference type="ARBA" id="ARBA00022840"/>
    </source>
</evidence>
<dbReference type="PROSITE" id="PS50109">
    <property type="entry name" value="HIS_KIN"/>
    <property type="match status" value="1"/>
</dbReference>
<dbReference type="FunFam" id="3.30.565.10:FF:000006">
    <property type="entry name" value="Sensor histidine kinase WalK"/>
    <property type="match status" value="1"/>
</dbReference>
<evidence type="ECO:0000259" key="19">
    <source>
        <dbReference type="PROSITE" id="PS50109"/>
    </source>
</evidence>
<keyword evidence="5" id="KW-0813">Transport</keyword>
<proteinExistence type="predicted"/>
<dbReference type="RefSeq" id="WP_006459871.1">
    <property type="nucleotide sequence ID" value="NZ_CP007030.1"/>
</dbReference>
<keyword evidence="7" id="KW-0597">Phosphoprotein</keyword>
<comment type="subcellular location">
    <subcellularLocation>
        <location evidence="2">Cell membrane</location>
    </subcellularLocation>
</comment>
<keyword evidence="14 18" id="KW-1133">Transmembrane helix</keyword>
<dbReference type="InterPro" id="IPR003661">
    <property type="entry name" value="HisK_dim/P_dom"/>
</dbReference>
<dbReference type="InterPro" id="IPR004358">
    <property type="entry name" value="Sig_transdc_His_kin-like_C"/>
</dbReference>
<keyword evidence="11" id="KW-0547">Nucleotide-binding</keyword>
<keyword evidence="10 18" id="KW-0812">Transmembrane</keyword>
<evidence type="ECO:0000256" key="12">
    <source>
        <dbReference type="ARBA" id="ARBA00022777"/>
    </source>
</evidence>
<feature type="domain" description="Histidine kinase" evidence="19">
    <location>
        <begin position="220"/>
        <end position="437"/>
    </location>
</feature>
<dbReference type="InterPro" id="IPR050351">
    <property type="entry name" value="BphY/WalK/GraS-like"/>
</dbReference>
<dbReference type="SUPFAM" id="SSF55874">
    <property type="entry name" value="ATPase domain of HSP90 chaperone/DNA topoisomerase II/histidine kinase"/>
    <property type="match status" value="1"/>
</dbReference>
<dbReference type="PANTHER" id="PTHR45453">
    <property type="entry name" value="PHOSPHATE REGULON SENSOR PROTEIN PHOR"/>
    <property type="match status" value="1"/>
</dbReference>
<evidence type="ECO:0000256" key="5">
    <source>
        <dbReference type="ARBA" id="ARBA00022448"/>
    </source>
</evidence>
<dbReference type="GO" id="GO:0006817">
    <property type="term" value="P:phosphate ion transport"/>
    <property type="evidence" value="ECO:0007669"/>
    <property type="project" value="UniProtKB-KW"/>
</dbReference>
<evidence type="ECO:0000256" key="16">
    <source>
        <dbReference type="ARBA" id="ARBA00023136"/>
    </source>
</evidence>
<evidence type="ECO:0000256" key="9">
    <source>
        <dbReference type="ARBA" id="ARBA00022679"/>
    </source>
</evidence>
<feature type="transmembrane region" description="Helical" evidence="18">
    <location>
        <begin position="20"/>
        <end position="36"/>
    </location>
</feature>
<evidence type="ECO:0000256" key="8">
    <source>
        <dbReference type="ARBA" id="ARBA00022592"/>
    </source>
</evidence>
<evidence type="ECO:0000256" key="18">
    <source>
        <dbReference type="SAM" id="Phobius"/>
    </source>
</evidence>
<dbReference type="KEGG" id="tao:THIAE_02250"/>
<keyword evidence="13" id="KW-0067">ATP-binding</keyword>
<sequence length="451" mass="51839">MLGIKPLFDLSKRLRFHEEVIGIAVLIFLATIAGLITQAWGWSFLLIFLLYVLRNMFYFARFLRMVKSADLEAHQVPFGVWGDIFDSYFEKSFQEKRQIKRLKSETDQVQQAMNLLPDAHISLSKNFKIEWINHGAEALLGLNQSDVGQLITNLLRQPEIIAYFEAGEFDQTVEFYQTHQSTQRLSASMVPYFQHHFLFIVRDITAAHNLAQVRRDFVANASHELRTPLTVLSGYLELMQDDHERLPVLWQNPVEQMNSQAQRMQNIINDLLTLSAIEADSYKTPPDLVDMQEVLTVLEQDMHLLSQNEHQIKFEIATHKNLFGLVEPLRSVFVNLATNAVRYTPPGGKITVRWLENEQHQLVFEVQDTGIGISREDIPRLTERFYRVDTARSRSSGGTGLGLAIVKHIIERHHAKLDIQSRLKVGSTFRVIFPAAMTRDPVMHHVVAQLS</sequence>
<keyword evidence="15" id="KW-0902">Two-component regulatory system</keyword>
<gene>
    <name evidence="20" type="ORF">THIAE_02250</name>
</gene>
<comment type="function">
    <text evidence="17">Member of the two-component regulatory system PhoR/PhoB involved in the phosphate regulon genes expression. PhoR may function as a membrane-associated protein kinase that phosphorylates PhoB in response to environmental signals.</text>
</comment>
<dbReference type="FunCoup" id="W0DQM7">
    <property type="interactions" value="539"/>
</dbReference>
<name>W0DQM7_9GAMM</name>
<evidence type="ECO:0000256" key="17">
    <source>
        <dbReference type="ARBA" id="ARBA00025207"/>
    </source>
</evidence>
<dbReference type="Pfam" id="PF00512">
    <property type="entry name" value="HisKA"/>
    <property type="match status" value="1"/>
</dbReference>
<protein>
    <recommendedName>
        <fullName evidence="4">Phosphate regulon sensor protein PhoR</fullName>
        <ecNumber evidence="3">2.7.13.3</ecNumber>
    </recommendedName>
</protein>
<dbReference type="SUPFAM" id="SSF55785">
    <property type="entry name" value="PYP-like sensor domain (PAS domain)"/>
    <property type="match status" value="1"/>
</dbReference>
<dbReference type="EMBL" id="CP007030">
    <property type="protein sequence ID" value="AHF00752.1"/>
    <property type="molecule type" value="Genomic_DNA"/>
</dbReference>
<keyword evidence="12 20" id="KW-0418">Kinase</keyword>
<dbReference type="STRING" id="717772.THIAE_02250"/>
<dbReference type="SMART" id="SM00387">
    <property type="entry name" value="HATPase_c"/>
    <property type="match status" value="1"/>
</dbReference>
<dbReference type="InterPro" id="IPR035965">
    <property type="entry name" value="PAS-like_dom_sf"/>
</dbReference>
<reference evidence="20 21" key="1">
    <citation type="submission" date="2013-12" db="EMBL/GenBank/DDBJ databases">
        <authorList>
            <consortium name="DOE Joint Genome Institute"/>
            <person name="Kappler U."/>
            <person name="Huntemann M."/>
            <person name="Han J."/>
            <person name="Chen A."/>
            <person name="Kyrpides N."/>
            <person name="Mavromatis K."/>
            <person name="Markowitz V."/>
            <person name="Palaniappan K."/>
            <person name="Ivanova N."/>
            <person name="Schaumberg A."/>
            <person name="Pati A."/>
            <person name="Liolios K."/>
            <person name="Nordberg H.P."/>
            <person name="Cantor M.N."/>
            <person name="Hua S.X."/>
            <person name="Woyke T."/>
        </authorList>
    </citation>
    <scope>NUCLEOTIDE SEQUENCE [LARGE SCALE GENOMIC DNA]</scope>
    <source>
        <strain evidence="21">AL2</strain>
    </source>
</reference>
<comment type="catalytic activity">
    <reaction evidence="1">
        <text>ATP + protein L-histidine = ADP + protein N-phospho-L-histidine.</text>
        <dbReference type="EC" id="2.7.13.3"/>
    </reaction>
</comment>
<dbReference type="HOGENOM" id="CLU_000445_89_2_6"/>
<dbReference type="GO" id="GO:0000155">
    <property type="term" value="F:phosphorelay sensor kinase activity"/>
    <property type="evidence" value="ECO:0007669"/>
    <property type="project" value="InterPro"/>
</dbReference>
<dbReference type="Pfam" id="PF11808">
    <property type="entry name" value="PhoR"/>
    <property type="match status" value="1"/>
</dbReference>
<dbReference type="InterPro" id="IPR021766">
    <property type="entry name" value="PhoR_N"/>
</dbReference>
<evidence type="ECO:0000256" key="11">
    <source>
        <dbReference type="ARBA" id="ARBA00022741"/>
    </source>
</evidence>
<dbReference type="Gene3D" id="1.10.287.130">
    <property type="match status" value="1"/>
</dbReference>
<keyword evidence="16 18" id="KW-0472">Membrane</keyword>
<dbReference type="NCBIfam" id="TIGR02966">
    <property type="entry name" value="phoR_proteo"/>
    <property type="match status" value="1"/>
</dbReference>
<dbReference type="SUPFAM" id="SSF47384">
    <property type="entry name" value="Homodimeric domain of signal transducing histidine kinase"/>
    <property type="match status" value="1"/>
</dbReference>
<dbReference type="FunFam" id="1.10.287.130:FF:000001">
    <property type="entry name" value="Two-component sensor histidine kinase"/>
    <property type="match status" value="1"/>
</dbReference>
<evidence type="ECO:0000256" key="3">
    <source>
        <dbReference type="ARBA" id="ARBA00012438"/>
    </source>
</evidence>
<dbReference type="InParanoid" id="W0DQM7"/>